<dbReference type="PANTHER" id="PTHR43637">
    <property type="entry name" value="UPF0273 PROTEIN TM_0370"/>
    <property type="match status" value="1"/>
</dbReference>
<dbReference type="OrthoDB" id="17644at2157"/>
<gene>
    <name evidence="4" type="ordered locus">Pcal_0406</name>
</gene>
<dbReference type="Gene3D" id="3.40.50.300">
    <property type="entry name" value="P-loop containing nucleotide triphosphate hydrolases"/>
    <property type="match status" value="1"/>
</dbReference>
<dbReference type="AlphaFoldDB" id="A3MT73"/>
<evidence type="ECO:0000313" key="5">
    <source>
        <dbReference type="Proteomes" id="UP000001431"/>
    </source>
</evidence>
<name>A3MT73_PYRCJ</name>
<evidence type="ECO:0000256" key="1">
    <source>
        <dbReference type="ARBA" id="ARBA00022741"/>
    </source>
</evidence>
<proteinExistence type="predicted"/>
<dbReference type="InterPro" id="IPR027417">
    <property type="entry name" value="P-loop_NTPase"/>
</dbReference>
<dbReference type="FunFam" id="3.40.50.300:FF:003503">
    <property type="entry name" value="P. aerophilum family 417, putative ATP binding"/>
    <property type="match status" value="1"/>
</dbReference>
<reference evidence="4" key="1">
    <citation type="submission" date="2007-02" db="EMBL/GenBank/DDBJ databases">
        <title>Complete sequence of Pyrobaculum calidifontis JCM 11548.</title>
        <authorList>
            <consortium name="US DOE Joint Genome Institute"/>
            <person name="Copeland A."/>
            <person name="Lucas S."/>
            <person name="Lapidus A."/>
            <person name="Barry K."/>
            <person name="Glavina del Rio T."/>
            <person name="Dalin E."/>
            <person name="Tice H."/>
            <person name="Pitluck S."/>
            <person name="Chain P."/>
            <person name="Malfatti S."/>
            <person name="Shin M."/>
            <person name="Vergez L."/>
            <person name="Schmutz J."/>
            <person name="Larimer F."/>
            <person name="Land M."/>
            <person name="Hauser L."/>
            <person name="Kyrpides N."/>
            <person name="Mikhailova N."/>
            <person name="Cozen A.E."/>
            <person name="Fitz-Gibbon S.T."/>
            <person name="House C.H."/>
            <person name="Saltikov C."/>
            <person name="Lowe T.M."/>
            <person name="Richardson P."/>
        </authorList>
    </citation>
    <scope>NUCLEOTIDE SEQUENCE [LARGE SCALE GENOMIC DNA]</scope>
    <source>
        <strain evidence="4">JCM 11548</strain>
    </source>
</reference>
<dbReference type="RefSeq" id="WP_011849097.1">
    <property type="nucleotide sequence ID" value="NC_009073.1"/>
</dbReference>
<sequence>MSELAEVVREGLTLIYGPPGAGKTSIAMRLADTVGNRVMWISTTEGPNFLTLAAKRVGASPEKFAFLDFPRAFREDIAKYVLEHAHEYDAVVVDSVNGLASSIPSLEKLAHSVFYQISRDRPVILVAEEEPRNLHYIADHVVHVWYKINSVGHLIRYFQLEKSRKRPPGPRYIFDIVEGEGIIYITMAGTRGHQEIIIDDKLGVEVPLKSTICLGAPSVKKVVKILSNIKDEAIFLQIGPWTSYRGLEIKSDQEVVVSTFHTFFELWNRLERRELPNVRYLVVSGLLNLSEDEIYDYFYILYAFQDYVDFLVIVNIGSSEELEKLEKYCAESVRF</sequence>
<dbReference type="SMART" id="SM00382">
    <property type="entry name" value="AAA"/>
    <property type="match status" value="1"/>
</dbReference>
<dbReference type="SUPFAM" id="SSF52540">
    <property type="entry name" value="P-loop containing nucleoside triphosphate hydrolases"/>
    <property type="match status" value="1"/>
</dbReference>
<dbReference type="GO" id="GO:0005524">
    <property type="term" value="F:ATP binding"/>
    <property type="evidence" value="ECO:0007669"/>
    <property type="project" value="UniProtKB-KW"/>
</dbReference>
<accession>A3MT73</accession>
<dbReference type="STRING" id="410359.Pcal_0406"/>
<dbReference type="KEGG" id="pcl:Pcal_0406"/>
<organism evidence="4 5">
    <name type="scientific">Pyrobaculum calidifontis (strain DSM 21063 / JCM 11548 / VA1)</name>
    <dbReference type="NCBI Taxonomy" id="410359"/>
    <lineage>
        <taxon>Archaea</taxon>
        <taxon>Thermoproteota</taxon>
        <taxon>Thermoprotei</taxon>
        <taxon>Thermoproteales</taxon>
        <taxon>Thermoproteaceae</taxon>
        <taxon>Pyrobaculum</taxon>
    </lineage>
</organism>
<dbReference type="Proteomes" id="UP000001431">
    <property type="component" value="Chromosome"/>
</dbReference>
<dbReference type="InterPro" id="IPR003593">
    <property type="entry name" value="AAA+_ATPase"/>
</dbReference>
<evidence type="ECO:0000256" key="2">
    <source>
        <dbReference type="ARBA" id="ARBA00022840"/>
    </source>
</evidence>
<protein>
    <submittedName>
        <fullName evidence="4">AAA ATPase</fullName>
    </submittedName>
</protein>
<dbReference type="PANTHER" id="PTHR43637:SF2">
    <property type="entry name" value="PROTEIN GVPD 1"/>
    <property type="match status" value="1"/>
</dbReference>
<dbReference type="eggNOG" id="arCOG01176">
    <property type="taxonomic scope" value="Archaea"/>
</dbReference>
<dbReference type="HOGENOM" id="CLU_071989_0_0_2"/>
<feature type="domain" description="AAA+ ATPase" evidence="3">
    <location>
        <begin position="9"/>
        <end position="149"/>
    </location>
</feature>
<evidence type="ECO:0000313" key="4">
    <source>
        <dbReference type="EMBL" id="ABO07840.1"/>
    </source>
</evidence>
<evidence type="ECO:0000259" key="3">
    <source>
        <dbReference type="SMART" id="SM00382"/>
    </source>
</evidence>
<keyword evidence="5" id="KW-1185">Reference proteome</keyword>
<dbReference type="GeneID" id="4909280"/>
<keyword evidence="2" id="KW-0067">ATP-binding</keyword>
<keyword evidence="1" id="KW-0547">Nucleotide-binding</keyword>
<dbReference type="EMBL" id="CP000561">
    <property type="protein sequence ID" value="ABO07840.1"/>
    <property type="molecule type" value="Genomic_DNA"/>
</dbReference>